<keyword evidence="5" id="KW-0573">Peptidoglycan synthesis</keyword>
<feature type="compositionally biased region" description="Low complexity" evidence="9">
    <location>
        <begin position="1106"/>
        <end position="1117"/>
    </location>
</feature>
<dbReference type="GO" id="GO:0005886">
    <property type="term" value="C:plasma membrane"/>
    <property type="evidence" value="ECO:0007669"/>
    <property type="project" value="UniProtKB-SubCell"/>
</dbReference>
<reference evidence="11 12" key="1">
    <citation type="submission" date="2014-03" db="EMBL/GenBank/DDBJ databases">
        <title>Genomics of Bifidobacteria.</title>
        <authorList>
            <person name="Ventura M."/>
            <person name="Milani C."/>
            <person name="Lugli G.A."/>
        </authorList>
    </citation>
    <scope>NUCLEOTIDE SEQUENCE [LARGE SCALE GENOMIC DNA]</scope>
    <source>
        <strain evidence="11 12">LMG 21775</strain>
    </source>
</reference>
<name>A0A087CHJ9_9BIFI</name>
<dbReference type="eggNOG" id="COG0728">
    <property type="taxonomic scope" value="Bacteria"/>
</dbReference>
<evidence type="ECO:0000256" key="7">
    <source>
        <dbReference type="ARBA" id="ARBA00023136"/>
    </source>
</evidence>
<dbReference type="OrthoDB" id="9786339at2"/>
<feature type="transmembrane region" description="Helical" evidence="10">
    <location>
        <begin position="504"/>
        <end position="529"/>
    </location>
</feature>
<organism evidence="11 12">
    <name type="scientific">Bifidobacterium psychraerophilum</name>
    <dbReference type="NCBI Taxonomy" id="218140"/>
    <lineage>
        <taxon>Bacteria</taxon>
        <taxon>Bacillati</taxon>
        <taxon>Actinomycetota</taxon>
        <taxon>Actinomycetes</taxon>
        <taxon>Bifidobacteriales</taxon>
        <taxon>Bifidobacteriaceae</taxon>
        <taxon>Bifidobacterium</taxon>
    </lineage>
</organism>
<dbReference type="EMBL" id="JGZI01000008">
    <property type="protein sequence ID" value="KFI82749.1"/>
    <property type="molecule type" value="Genomic_DNA"/>
</dbReference>
<dbReference type="InterPro" id="IPR004268">
    <property type="entry name" value="MurJ"/>
</dbReference>
<evidence type="ECO:0000256" key="3">
    <source>
        <dbReference type="ARBA" id="ARBA00022692"/>
    </source>
</evidence>
<dbReference type="PANTHER" id="PTHR47019:SF1">
    <property type="entry name" value="LIPID II FLIPPASE MURJ"/>
    <property type="match status" value="1"/>
</dbReference>
<keyword evidence="2" id="KW-1003">Cell membrane</keyword>
<evidence type="ECO:0000256" key="9">
    <source>
        <dbReference type="SAM" id="MobiDB-lite"/>
    </source>
</evidence>
<feature type="transmembrane region" description="Helical" evidence="10">
    <location>
        <begin position="469"/>
        <end position="492"/>
    </location>
</feature>
<feature type="compositionally biased region" description="Low complexity" evidence="9">
    <location>
        <begin position="1129"/>
        <end position="1158"/>
    </location>
</feature>
<feature type="transmembrane region" description="Helical" evidence="10">
    <location>
        <begin position="397"/>
        <end position="417"/>
    </location>
</feature>
<feature type="transmembrane region" description="Helical" evidence="10">
    <location>
        <begin position="200"/>
        <end position="218"/>
    </location>
</feature>
<dbReference type="CDD" id="cd13123">
    <property type="entry name" value="MATE_MurJ_like"/>
    <property type="match status" value="1"/>
</dbReference>
<evidence type="ECO:0000256" key="1">
    <source>
        <dbReference type="ARBA" id="ARBA00004651"/>
    </source>
</evidence>
<feature type="coiled-coil region" evidence="8">
    <location>
        <begin position="1000"/>
        <end position="1029"/>
    </location>
</feature>
<comment type="subcellular location">
    <subcellularLocation>
        <location evidence="1">Cell membrane</location>
        <topology evidence="1">Multi-pass membrane protein</topology>
    </subcellularLocation>
</comment>
<proteinExistence type="predicted"/>
<dbReference type="RefSeq" id="WP_033496890.1">
    <property type="nucleotide sequence ID" value="NZ_JBDOCD010000012.1"/>
</dbReference>
<keyword evidence="7 10" id="KW-0472">Membrane</keyword>
<feature type="transmembrane region" description="Helical" evidence="10">
    <location>
        <begin position="328"/>
        <end position="346"/>
    </location>
</feature>
<feature type="transmembrane region" description="Helical" evidence="10">
    <location>
        <begin position="429"/>
        <end position="449"/>
    </location>
</feature>
<feature type="transmembrane region" description="Helical" evidence="10">
    <location>
        <begin position="125"/>
        <end position="145"/>
    </location>
</feature>
<dbReference type="GO" id="GO:0009252">
    <property type="term" value="P:peptidoglycan biosynthetic process"/>
    <property type="evidence" value="ECO:0007669"/>
    <property type="project" value="UniProtKB-KW"/>
</dbReference>
<gene>
    <name evidence="11" type="ORF">BPSY_0539</name>
</gene>
<dbReference type="PANTHER" id="PTHR47019">
    <property type="entry name" value="LIPID II FLIPPASE MURJ"/>
    <property type="match status" value="1"/>
</dbReference>
<feature type="region of interest" description="Disordered" evidence="9">
    <location>
        <begin position="1106"/>
        <end position="1182"/>
    </location>
</feature>
<evidence type="ECO:0000256" key="2">
    <source>
        <dbReference type="ARBA" id="ARBA00022475"/>
    </source>
</evidence>
<accession>A0A087CHJ9</accession>
<evidence type="ECO:0000256" key="6">
    <source>
        <dbReference type="ARBA" id="ARBA00022989"/>
    </source>
</evidence>
<dbReference type="GeneID" id="98299752"/>
<dbReference type="STRING" id="218140.BPSY_0539"/>
<feature type="compositionally biased region" description="Polar residues" evidence="9">
    <location>
        <begin position="555"/>
        <end position="570"/>
    </location>
</feature>
<dbReference type="Proteomes" id="UP000029050">
    <property type="component" value="Unassembled WGS sequence"/>
</dbReference>
<keyword evidence="4" id="KW-0133">Cell shape</keyword>
<keyword evidence="12" id="KW-1185">Reference proteome</keyword>
<feature type="transmembrane region" description="Helical" evidence="10">
    <location>
        <begin position="52"/>
        <end position="71"/>
    </location>
</feature>
<feature type="transmembrane region" description="Helical" evidence="10">
    <location>
        <begin position="287"/>
        <end position="307"/>
    </location>
</feature>
<feature type="region of interest" description="Disordered" evidence="9">
    <location>
        <begin position="553"/>
        <end position="595"/>
    </location>
</feature>
<feature type="compositionally biased region" description="Polar residues" evidence="9">
    <location>
        <begin position="586"/>
        <end position="595"/>
    </location>
</feature>
<dbReference type="GO" id="GO:0008360">
    <property type="term" value="P:regulation of cell shape"/>
    <property type="evidence" value="ECO:0007669"/>
    <property type="project" value="UniProtKB-KW"/>
</dbReference>
<evidence type="ECO:0000256" key="5">
    <source>
        <dbReference type="ARBA" id="ARBA00022984"/>
    </source>
</evidence>
<keyword evidence="6 10" id="KW-1133">Transmembrane helix</keyword>
<dbReference type="GO" id="GO:0034204">
    <property type="term" value="P:lipid translocation"/>
    <property type="evidence" value="ECO:0007669"/>
    <property type="project" value="TreeGrafter"/>
</dbReference>
<evidence type="ECO:0000256" key="10">
    <source>
        <dbReference type="SAM" id="Phobius"/>
    </source>
</evidence>
<evidence type="ECO:0000313" key="12">
    <source>
        <dbReference type="Proteomes" id="UP000029050"/>
    </source>
</evidence>
<dbReference type="Pfam" id="PF03023">
    <property type="entry name" value="MurJ"/>
    <property type="match status" value="1"/>
</dbReference>
<dbReference type="InterPro" id="IPR051050">
    <property type="entry name" value="Lipid_II_flippase_MurJ/MviN"/>
</dbReference>
<feature type="transmembrane region" description="Helical" evidence="10">
    <location>
        <begin position="91"/>
        <end position="113"/>
    </location>
</feature>
<keyword evidence="3 10" id="KW-0812">Transmembrane</keyword>
<keyword evidence="8" id="KW-0175">Coiled coil</keyword>
<feature type="transmembrane region" description="Helical" evidence="10">
    <location>
        <begin position="366"/>
        <end position="385"/>
    </location>
</feature>
<evidence type="ECO:0000256" key="8">
    <source>
        <dbReference type="SAM" id="Coils"/>
    </source>
</evidence>
<feature type="transmembrane region" description="Helical" evidence="10">
    <location>
        <begin position="1081"/>
        <end position="1102"/>
    </location>
</feature>
<feature type="transmembrane region" description="Helical" evidence="10">
    <location>
        <begin position="239"/>
        <end position="256"/>
    </location>
</feature>
<protein>
    <submittedName>
        <fullName evidence="11">Virulence factor MVIN family protein</fullName>
    </submittedName>
</protein>
<feature type="compositionally biased region" description="Low complexity" evidence="9">
    <location>
        <begin position="1166"/>
        <end position="1182"/>
    </location>
</feature>
<feature type="transmembrane region" description="Helical" evidence="10">
    <location>
        <begin position="157"/>
        <end position="180"/>
    </location>
</feature>
<comment type="caution">
    <text evidence="11">The sequence shown here is derived from an EMBL/GenBank/DDBJ whole genome shotgun (WGS) entry which is preliminary data.</text>
</comment>
<sequence length="1292" mass="137577">MNSVGRNSVIMASGTAASRITGQIRTILLAAALGTTGTAINAYQTGAMIPQVMFTLISGGVFNAVLVPQIVRTLKSKHAEDHLNKLITSSVVLLLLITFILMMGTSVLTSIYLDARWTGQQRALVNAFTLWCMPQIFFYGLYTILGQILAAKGKFATYAWSSVGANIISCAGFIVFIVLFGNAQRQPLEFWTPLTIALTAGTWTVGVAFQAIILFFPLMRTGFRFHWRWGIRGIGLRSMGPVAAWSIGVVVVNQLANVVNARITNGAPLAGNDTFGIAGNGSYQNAFAIYILPYSLIAVSVTTAMFPRLSKAIADHHIHLARLGLSQALRNVGLLMAFFSVAMIVMPVPITRALLPSVNVHEAVLISQPLVGLSFGLVISGAFLLVQRTFYALEDGLHPFIFAAMTNILQVGIVLAATKLLPPSEWTGWVGFSMTLGNIISFPVLVWMLRKKLGGTMDGRRIGTTYIKILIASICALLGGRLLSTPVIGLIGASLQSGHEQMSWMQAIVACIVLSVIIAVIYCGLLYLMKTEELLSAFRAAMARLTRVSKGLSGHASTGDSEQVPEQSAPETPIAPSFPPNVVKTPRTTTSSGAKTGRLATQQGFTAKAFDRESSKHSMTPQLGDTIINRYSLVASLRNEAGLQAWRAHDSVLARECQLFFVTDGAVASQCSTLASGIALSRNRHFTPIYHFSESSGVALIITALDAGISLSDYLAGPTVGTLSNEAMRTIVGEIAEALLTLKNADLTNPSICTDTIRLSSTGVTVADAPVSTMLINPLGTGNSRAVSEEMVTKQLSAVLYAMLTRTPDVKGMDFDEQTLPPDVPEEFRIICTRALGLASADGSPSVPLRTLAEFEALLGVWTPPEELSDADISWPDHEGACSIEKVDIRPTDSHAVRDVPASFASEAKKTEAAEPQWATNQLLFPESNEVQIVRPTAKDGDLFAAFEDFPYINPVGSSYPENETSAIDVSRLRAAKAVDSGELSTNTGEMPATTAAVPVAALNERIAKEKQEEAEEQQEALNQEMTATMQPLPPSFTPKPRPHQATSDAYRNNESLYDDEDEENEEKSGKLFGLFTGRSLAILIGVVLLVAAMAWAVNGLLGAATGSSTSDTSKSAWPEMTNVPFPGSTSADASASSSAASSSSHSATSSSTKASGAKVTHADKNASAAPSPSPTPTATQNTTAFATGTQTFLNQPAGLQGRGWYVHLTEPQQVTRLVISIRQSGGQGQIYANSTASSPNQGDPVAQFAFDASGTTTVTLSKPVSTQDLVVWVPLDTTPSGGLYFNSVQVF</sequence>
<evidence type="ECO:0000313" key="11">
    <source>
        <dbReference type="EMBL" id="KFI82749.1"/>
    </source>
</evidence>
<dbReference type="GO" id="GO:0015648">
    <property type="term" value="F:lipid-linked peptidoglycan transporter activity"/>
    <property type="evidence" value="ECO:0007669"/>
    <property type="project" value="TreeGrafter"/>
</dbReference>
<evidence type="ECO:0000256" key="4">
    <source>
        <dbReference type="ARBA" id="ARBA00022960"/>
    </source>
</evidence>